<proteinExistence type="predicted"/>
<keyword evidence="1 6" id="KW-0732">Signal</keyword>
<feature type="signal peptide" evidence="6">
    <location>
        <begin position="1"/>
        <end position="23"/>
    </location>
</feature>
<dbReference type="InterPro" id="IPR013783">
    <property type="entry name" value="Ig-like_fold"/>
</dbReference>
<feature type="region of interest" description="Disordered" evidence="4">
    <location>
        <begin position="194"/>
        <end position="239"/>
    </location>
</feature>
<evidence type="ECO:0000256" key="1">
    <source>
        <dbReference type="ARBA" id="ARBA00022729"/>
    </source>
</evidence>
<keyword evidence="5" id="KW-1133">Transmembrane helix</keyword>
<evidence type="ECO:0000259" key="7">
    <source>
        <dbReference type="PROSITE" id="PS50835"/>
    </source>
</evidence>
<evidence type="ECO:0000256" key="4">
    <source>
        <dbReference type="SAM" id="MobiDB-lite"/>
    </source>
</evidence>
<feature type="compositionally biased region" description="Basic and acidic residues" evidence="4">
    <location>
        <begin position="194"/>
        <end position="223"/>
    </location>
</feature>
<feature type="domain" description="Ig-like" evidence="7">
    <location>
        <begin position="10"/>
        <end position="106"/>
    </location>
</feature>
<keyword evidence="3" id="KW-0393">Immunoglobulin domain</keyword>
<dbReference type="InterPro" id="IPR052314">
    <property type="entry name" value="Immune_rcpt_domain"/>
</dbReference>
<evidence type="ECO:0000256" key="6">
    <source>
        <dbReference type="SAM" id="SignalP"/>
    </source>
</evidence>
<keyword evidence="5" id="KW-0472">Membrane</keyword>
<dbReference type="InterPro" id="IPR007110">
    <property type="entry name" value="Ig-like_dom"/>
</dbReference>
<keyword evidence="5" id="KW-0812">Transmembrane</keyword>
<dbReference type="PANTHER" id="PTHR16423">
    <property type="entry name" value="TREM-LIKE TRANSCRIPT PROTEIN"/>
    <property type="match status" value="1"/>
</dbReference>
<dbReference type="PROSITE" id="PS50835">
    <property type="entry name" value="IG_LIKE"/>
    <property type="match status" value="1"/>
</dbReference>
<protein>
    <recommendedName>
        <fullName evidence="7">Ig-like domain-containing protein</fullName>
    </recommendedName>
</protein>
<dbReference type="Proteomes" id="UP001314169">
    <property type="component" value="Chromosome 6"/>
</dbReference>
<evidence type="ECO:0000256" key="5">
    <source>
        <dbReference type="SAM" id="Phobius"/>
    </source>
</evidence>
<dbReference type="InterPro" id="IPR013106">
    <property type="entry name" value="Ig_V-set"/>
</dbReference>
<dbReference type="InterPro" id="IPR003599">
    <property type="entry name" value="Ig_sub"/>
</dbReference>
<evidence type="ECO:0000313" key="8">
    <source>
        <dbReference type="EMBL" id="CAK6447009.1"/>
    </source>
</evidence>
<dbReference type="SMART" id="SM00409">
    <property type="entry name" value="IG"/>
    <property type="match status" value="1"/>
</dbReference>
<feature type="chain" id="PRO_5046374420" description="Ig-like domain-containing protein" evidence="6">
    <location>
        <begin position="24"/>
        <end position="286"/>
    </location>
</feature>
<evidence type="ECO:0000256" key="3">
    <source>
        <dbReference type="ARBA" id="ARBA00023319"/>
    </source>
</evidence>
<dbReference type="InterPro" id="IPR036179">
    <property type="entry name" value="Ig-like_dom_sf"/>
</dbReference>
<dbReference type="Gene3D" id="2.60.40.10">
    <property type="entry name" value="Immunoglobulins"/>
    <property type="match status" value="1"/>
</dbReference>
<dbReference type="Pfam" id="PF07686">
    <property type="entry name" value="V-set"/>
    <property type="match status" value="1"/>
</dbReference>
<feature type="compositionally biased region" description="Polar residues" evidence="4">
    <location>
        <begin position="224"/>
        <end position="235"/>
    </location>
</feature>
<dbReference type="EMBL" id="OY882863">
    <property type="protein sequence ID" value="CAK6447009.1"/>
    <property type="molecule type" value="Genomic_DNA"/>
</dbReference>
<dbReference type="SUPFAM" id="SSF48726">
    <property type="entry name" value="Immunoglobulin"/>
    <property type="match status" value="1"/>
</dbReference>
<reference evidence="8" key="1">
    <citation type="submission" date="2023-12" db="EMBL/GenBank/DDBJ databases">
        <authorList>
            <person name="Brown T."/>
        </authorList>
    </citation>
    <scope>NUCLEOTIDE SEQUENCE</scope>
</reference>
<sequence>MAWEATHLLPFVLLVFLASGSWEQQVRKLEGEELSVTCQYPPQKSSKTKTWCRITPEETCDLLVTHSRPWGQPGDSRYVIRDYPRLGSFTVTMAALRRKDSGLYWCGTLESSRVIFLRAIRLVVSPAPTQPTTRTIGTTGTFANSPVSDSDSFPDHSKVILSAMVVLPLLLALTLLVILYFAIKARQRRRARAGEGKAHHIHDISTHEDETVLRTDPPARQRDSQFSWGSDQQIGSGKDTGDIHYASFTHLEPLGLENPIYINTHPGPKPIHDPFLDVEYASITKN</sequence>
<organism evidence="8 9">
    <name type="scientific">Pipistrellus nathusii</name>
    <name type="common">Nathusius' pipistrelle</name>
    <dbReference type="NCBI Taxonomy" id="59473"/>
    <lineage>
        <taxon>Eukaryota</taxon>
        <taxon>Metazoa</taxon>
        <taxon>Chordata</taxon>
        <taxon>Craniata</taxon>
        <taxon>Vertebrata</taxon>
        <taxon>Euteleostomi</taxon>
        <taxon>Mammalia</taxon>
        <taxon>Eutheria</taxon>
        <taxon>Laurasiatheria</taxon>
        <taxon>Chiroptera</taxon>
        <taxon>Yangochiroptera</taxon>
        <taxon>Vespertilionidae</taxon>
        <taxon>Pipistrellus</taxon>
    </lineage>
</organism>
<evidence type="ECO:0000313" key="9">
    <source>
        <dbReference type="Proteomes" id="UP001314169"/>
    </source>
</evidence>
<keyword evidence="2" id="KW-1015">Disulfide bond</keyword>
<evidence type="ECO:0000256" key="2">
    <source>
        <dbReference type="ARBA" id="ARBA00023157"/>
    </source>
</evidence>
<dbReference type="CDD" id="cd05716">
    <property type="entry name" value="IgV_pIgR_like"/>
    <property type="match status" value="1"/>
</dbReference>
<name>A0ABP0AAY3_PIPNA</name>
<accession>A0ABP0AAY3</accession>
<gene>
    <name evidence="8" type="ORF">MPIPNATIZW_LOCUS15315</name>
</gene>
<feature type="transmembrane region" description="Helical" evidence="5">
    <location>
        <begin position="159"/>
        <end position="183"/>
    </location>
</feature>
<keyword evidence="9" id="KW-1185">Reference proteome</keyword>
<dbReference type="PANTHER" id="PTHR16423:SF10">
    <property type="entry name" value="CRKD-BINDING PROTEIN-RELATED"/>
    <property type="match status" value="1"/>
</dbReference>